<organism evidence="1 2">
    <name type="scientific">candidate division WOR-1 bacterium DG_54_3</name>
    <dbReference type="NCBI Taxonomy" id="1703775"/>
    <lineage>
        <taxon>Bacteria</taxon>
        <taxon>Bacillati</taxon>
        <taxon>Saganbacteria</taxon>
    </lineage>
</organism>
<gene>
    <name evidence="1" type="ORF">AMJ44_09945</name>
</gene>
<protein>
    <submittedName>
        <fullName evidence="1">Uncharacterized protein</fullName>
    </submittedName>
</protein>
<evidence type="ECO:0000313" key="1">
    <source>
        <dbReference type="EMBL" id="KPJ65553.1"/>
    </source>
</evidence>
<dbReference type="Proteomes" id="UP000051861">
    <property type="component" value="Unassembled WGS sequence"/>
</dbReference>
<sequence length="120" mass="13907">MDKDLLLDMLELAEKEKKRWDESIRKINLELKQIGIEVSVTTRRGGRQPSSKSAKAEKRIVEILRDAQKSLSPKQITEKAIEDGAKLELPLVRQILSRRKGEKFISPERGLWELKKDEDK</sequence>
<evidence type="ECO:0000313" key="2">
    <source>
        <dbReference type="Proteomes" id="UP000051861"/>
    </source>
</evidence>
<accession>A0A0S7XSU0</accession>
<dbReference type="AlphaFoldDB" id="A0A0S7XSU0"/>
<name>A0A0S7XSU0_UNCSA</name>
<reference evidence="1 2" key="1">
    <citation type="journal article" date="2015" name="Microbiome">
        <title>Genomic resolution of linkages in carbon, nitrogen, and sulfur cycling among widespread estuary sediment bacteria.</title>
        <authorList>
            <person name="Baker B.J."/>
            <person name="Lazar C.S."/>
            <person name="Teske A.P."/>
            <person name="Dick G.J."/>
        </authorList>
    </citation>
    <scope>NUCLEOTIDE SEQUENCE [LARGE SCALE GENOMIC DNA]</scope>
    <source>
        <strain evidence="1">DG_54_3</strain>
    </source>
</reference>
<dbReference type="EMBL" id="LIZX01000111">
    <property type="protein sequence ID" value="KPJ65553.1"/>
    <property type="molecule type" value="Genomic_DNA"/>
</dbReference>
<comment type="caution">
    <text evidence="1">The sequence shown here is derived from an EMBL/GenBank/DDBJ whole genome shotgun (WGS) entry which is preliminary data.</text>
</comment>
<proteinExistence type="predicted"/>